<proteinExistence type="predicted"/>
<reference evidence="2" key="1">
    <citation type="journal article" date="2023" name="Proc. Natl. Acad. Sci. U.S.A.">
        <title>Genomic and structural basis for evolution of tropane alkaloid biosynthesis.</title>
        <authorList>
            <person name="Wanga Y.-J."/>
            <person name="Taina T."/>
            <person name="Yua J.-Y."/>
            <person name="Lia J."/>
            <person name="Xua B."/>
            <person name="Chenc J."/>
            <person name="D'Auriad J.C."/>
            <person name="Huanga J.-P."/>
            <person name="Huanga S.-X."/>
        </authorList>
    </citation>
    <scope>NUCLEOTIDE SEQUENCE [LARGE SCALE GENOMIC DNA]</scope>
    <source>
        <strain evidence="2">cv. KIB-2019</strain>
    </source>
</reference>
<name>A0A9Q1QUA6_9SOLA</name>
<gene>
    <name evidence="1" type="ORF">K7X08_015179</name>
</gene>
<evidence type="ECO:0000313" key="2">
    <source>
        <dbReference type="Proteomes" id="UP001152561"/>
    </source>
</evidence>
<keyword evidence="2" id="KW-1185">Reference proteome</keyword>
<evidence type="ECO:0000313" key="1">
    <source>
        <dbReference type="EMBL" id="KAJ8527728.1"/>
    </source>
</evidence>
<organism evidence="1 2">
    <name type="scientific">Anisodus acutangulus</name>
    <dbReference type="NCBI Taxonomy" id="402998"/>
    <lineage>
        <taxon>Eukaryota</taxon>
        <taxon>Viridiplantae</taxon>
        <taxon>Streptophyta</taxon>
        <taxon>Embryophyta</taxon>
        <taxon>Tracheophyta</taxon>
        <taxon>Spermatophyta</taxon>
        <taxon>Magnoliopsida</taxon>
        <taxon>eudicotyledons</taxon>
        <taxon>Gunneridae</taxon>
        <taxon>Pentapetalae</taxon>
        <taxon>asterids</taxon>
        <taxon>lamiids</taxon>
        <taxon>Solanales</taxon>
        <taxon>Solanaceae</taxon>
        <taxon>Solanoideae</taxon>
        <taxon>Hyoscyameae</taxon>
        <taxon>Anisodus</taxon>
    </lineage>
</organism>
<protein>
    <submittedName>
        <fullName evidence="1">Uncharacterized protein</fullName>
    </submittedName>
</protein>
<accession>A0A9Q1QUA6</accession>
<dbReference type="AlphaFoldDB" id="A0A9Q1QUA6"/>
<comment type="caution">
    <text evidence="1">The sequence shown here is derived from an EMBL/GenBank/DDBJ whole genome shotgun (WGS) entry which is preliminary data.</text>
</comment>
<dbReference type="EMBL" id="JAJAGQ010000023">
    <property type="protein sequence ID" value="KAJ8527728.1"/>
    <property type="molecule type" value="Genomic_DNA"/>
</dbReference>
<sequence>MGKRTKPANQPETPIIGTRPVTMNLRTRAISEFDGEKNEKGAIAIQGKEKVPRAMAIVLMVNSSGSSSPLHTVPIVSSKLVTPMKERVSEWNAATQGNISGGRNSWADEVEQTMHVGMVNGGQVADT</sequence>
<dbReference type="Proteomes" id="UP001152561">
    <property type="component" value="Unassembled WGS sequence"/>
</dbReference>